<keyword evidence="5" id="KW-1185">Reference proteome</keyword>
<dbReference type="InterPro" id="IPR004839">
    <property type="entry name" value="Aminotransferase_I/II_large"/>
</dbReference>
<dbReference type="EMBL" id="JBHUOJ010000032">
    <property type="protein sequence ID" value="MFD2834300.1"/>
    <property type="molecule type" value="Genomic_DNA"/>
</dbReference>
<gene>
    <name evidence="4" type="ORF">ACFSYS_13490</name>
</gene>
<name>A0ABW5X6U0_9FLAO</name>
<dbReference type="PANTHER" id="PTHR13693">
    <property type="entry name" value="CLASS II AMINOTRANSFERASE/8-AMINO-7-OXONONANOATE SYNTHASE"/>
    <property type="match status" value="1"/>
</dbReference>
<evidence type="ECO:0000313" key="5">
    <source>
        <dbReference type="Proteomes" id="UP001597438"/>
    </source>
</evidence>
<evidence type="ECO:0000256" key="1">
    <source>
        <dbReference type="ARBA" id="ARBA00001933"/>
    </source>
</evidence>
<dbReference type="SUPFAM" id="SSF53383">
    <property type="entry name" value="PLP-dependent transferases"/>
    <property type="match status" value="1"/>
</dbReference>
<dbReference type="Proteomes" id="UP001597438">
    <property type="component" value="Unassembled WGS sequence"/>
</dbReference>
<dbReference type="Gene3D" id="3.40.640.10">
    <property type="entry name" value="Type I PLP-dependent aspartate aminotransferase-like (Major domain)"/>
    <property type="match status" value="1"/>
</dbReference>
<dbReference type="RefSeq" id="WP_251739072.1">
    <property type="nucleotide sequence ID" value="NZ_JBHUOJ010000032.1"/>
</dbReference>
<dbReference type="InterPro" id="IPR015424">
    <property type="entry name" value="PyrdxlP-dep_Trfase"/>
</dbReference>
<reference evidence="5" key="1">
    <citation type="journal article" date="2019" name="Int. J. Syst. Evol. Microbiol.">
        <title>The Global Catalogue of Microorganisms (GCM) 10K type strain sequencing project: providing services to taxonomists for standard genome sequencing and annotation.</title>
        <authorList>
            <consortium name="The Broad Institute Genomics Platform"/>
            <consortium name="The Broad Institute Genome Sequencing Center for Infectious Disease"/>
            <person name="Wu L."/>
            <person name="Ma J."/>
        </authorList>
    </citation>
    <scope>NUCLEOTIDE SEQUENCE [LARGE SCALE GENOMIC DNA]</scope>
    <source>
        <strain evidence="5">KCTC 52925</strain>
    </source>
</reference>
<proteinExistence type="predicted"/>
<evidence type="ECO:0000256" key="2">
    <source>
        <dbReference type="ARBA" id="ARBA00022679"/>
    </source>
</evidence>
<dbReference type="InterPro" id="IPR050087">
    <property type="entry name" value="AON_synthase_class-II"/>
</dbReference>
<dbReference type="Pfam" id="PF00155">
    <property type="entry name" value="Aminotran_1_2"/>
    <property type="match status" value="1"/>
</dbReference>
<keyword evidence="2" id="KW-0808">Transferase</keyword>
<organism evidence="4 5">
    <name type="scientific">Christiangramia antarctica</name>
    <dbReference type="NCBI Taxonomy" id="2058158"/>
    <lineage>
        <taxon>Bacteria</taxon>
        <taxon>Pseudomonadati</taxon>
        <taxon>Bacteroidota</taxon>
        <taxon>Flavobacteriia</taxon>
        <taxon>Flavobacteriales</taxon>
        <taxon>Flavobacteriaceae</taxon>
        <taxon>Christiangramia</taxon>
    </lineage>
</organism>
<keyword evidence="4" id="KW-0032">Aminotransferase</keyword>
<dbReference type="InterPro" id="IPR015421">
    <property type="entry name" value="PyrdxlP-dep_Trfase_major"/>
</dbReference>
<dbReference type="GO" id="GO:0008483">
    <property type="term" value="F:transaminase activity"/>
    <property type="evidence" value="ECO:0007669"/>
    <property type="project" value="UniProtKB-KW"/>
</dbReference>
<dbReference type="Gene3D" id="3.90.1150.10">
    <property type="entry name" value="Aspartate Aminotransferase, domain 1"/>
    <property type="match status" value="1"/>
</dbReference>
<comment type="caution">
    <text evidence="4">The sequence shown here is derived from an EMBL/GenBank/DDBJ whole genome shotgun (WGS) entry which is preliminary data.</text>
</comment>
<feature type="domain" description="Aminotransferase class I/classII large" evidence="3">
    <location>
        <begin position="145"/>
        <end position="337"/>
    </location>
</feature>
<evidence type="ECO:0000313" key="4">
    <source>
        <dbReference type="EMBL" id="MFD2834300.1"/>
    </source>
</evidence>
<accession>A0ABW5X6U0</accession>
<protein>
    <submittedName>
        <fullName evidence="4">Aminotransferase class I/II-fold pyridoxal phosphate-dependent enzyme</fullName>
    </submittedName>
</protein>
<comment type="cofactor">
    <cofactor evidence="1">
        <name>pyridoxal 5'-phosphate</name>
        <dbReference type="ChEBI" id="CHEBI:597326"/>
    </cofactor>
</comment>
<dbReference type="InterPro" id="IPR015422">
    <property type="entry name" value="PyrdxlP-dep_Trfase_small"/>
</dbReference>
<sequence length="348" mass="38608">MNNYLDHSPGTKFKIEGRENLYFGGTSYLGLQNHPQFLQILKDNISVLGSNFGASRKANIRLNVYEDFEDHISLKSGSEAAVSFSSGFLSGLVLSIFFDAPNFQKFYAPNSHPALHSGRTVNATSYGHLKNEVESTLDREKFQPVIFLDTIDFTGNNYPDFTELQELPLDKCILVADDSHGFGIVGEHGFGNFQKLKSLNPKELIFCGSLGKALATPCGIILGDSDRIEQIKATELFGGASPASPAALKTLLMAEALIRKQREKLQRNIEIFKNEITKDFVAVMLKNHPVITYHDSPLTAFLAKNAIITTNFHYPNEDSALISKIVISAEHSENEIHSLTSLINRFYS</sequence>
<evidence type="ECO:0000259" key="3">
    <source>
        <dbReference type="Pfam" id="PF00155"/>
    </source>
</evidence>